<dbReference type="EMBL" id="GGMS01006998">
    <property type="protein sequence ID" value="MBY76201.1"/>
    <property type="molecule type" value="Transcribed_RNA"/>
</dbReference>
<reference evidence="2" key="1">
    <citation type="submission" date="2018-04" db="EMBL/GenBank/DDBJ databases">
        <title>Transcriptome assembly of Sipha flava.</title>
        <authorList>
            <person name="Scully E.D."/>
            <person name="Geib S.M."/>
            <person name="Palmer N.A."/>
            <person name="Koch K."/>
            <person name="Bradshaw J."/>
            <person name="Heng-Moss T."/>
            <person name="Sarath G."/>
        </authorList>
    </citation>
    <scope>NUCLEOTIDE SEQUENCE</scope>
</reference>
<evidence type="ECO:0000313" key="4">
    <source>
        <dbReference type="RefSeq" id="XP_025410038.1"/>
    </source>
</evidence>
<dbReference type="Pfam" id="PF00650">
    <property type="entry name" value="CRAL_TRIO"/>
    <property type="match status" value="1"/>
</dbReference>
<dbReference type="Proteomes" id="UP000694846">
    <property type="component" value="Unplaced"/>
</dbReference>
<keyword evidence="3" id="KW-1185">Reference proteome</keyword>
<dbReference type="InterPro" id="IPR036865">
    <property type="entry name" value="CRAL-TRIO_dom_sf"/>
</dbReference>
<gene>
    <name evidence="2" type="primary">Ttpal_4</name>
    <name evidence="4 5" type="synonym">LOC112683298</name>
    <name evidence="2" type="ORF">g.54453</name>
</gene>
<dbReference type="CDD" id="cd00170">
    <property type="entry name" value="SEC14"/>
    <property type="match status" value="1"/>
</dbReference>
<dbReference type="PANTHER" id="PTHR10174:SF213">
    <property type="entry name" value="CRAL-TRIO DOMAIN-CONTAINING PROTEIN"/>
    <property type="match status" value="1"/>
</dbReference>
<name>A0A2S2QET7_9HEMI</name>
<dbReference type="PROSITE" id="PS50191">
    <property type="entry name" value="CRAL_TRIO"/>
    <property type="match status" value="1"/>
</dbReference>
<feature type="domain" description="CRAL-TRIO" evidence="1">
    <location>
        <begin position="132"/>
        <end position="251"/>
    </location>
</feature>
<dbReference type="PANTHER" id="PTHR10174">
    <property type="entry name" value="ALPHA-TOCOPHEROL TRANSFER PROTEIN-RELATED"/>
    <property type="match status" value="1"/>
</dbReference>
<dbReference type="Gene3D" id="3.40.525.10">
    <property type="entry name" value="CRAL-TRIO lipid binding domain"/>
    <property type="match status" value="1"/>
</dbReference>
<dbReference type="SMART" id="SM00516">
    <property type="entry name" value="SEC14"/>
    <property type="match status" value="1"/>
</dbReference>
<evidence type="ECO:0000313" key="5">
    <source>
        <dbReference type="RefSeq" id="XP_025410039.1"/>
    </source>
</evidence>
<evidence type="ECO:0000313" key="2">
    <source>
        <dbReference type="EMBL" id="MBY76201.1"/>
    </source>
</evidence>
<proteinExistence type="predicted"/>
<dbReference type="AlphaFoldDB" id="A0A2S2QET7"/>
<sequence>MYKVDMTYEEFLKKEQEKYPELKLNDIESLKERVKANTELPYVRDKLIILFLHGSYFDVDIAYKTIVIHYKYRKDLPQVFANYDPTTAGIKKVFNSMSICLLPNIYTDKHERFIYTNFKNPDPREYDFIQSVRYFFMMLEYMLETNGSFDGLVVTLNSLGMNWRHITMTPMNTMKKLLGFVQDALPVRLKEVHVLNAGSMMSVLFNIIKPFMRSGLMSILKLHPEGSKDIFNHVPIELLPTEIGGTGKSHYEYSEDTLNEMVSVRDWLFSLDSELCQ</sequence>
<dbReference type="SUPFAM" id="SSF46938">
    <property type="entry name" value="CRAL/TRIO N-terminal domain"/>
    <property type="match status" value="1"/>
</dbReference>
<dbReference type="GO" id="GO:0016020">
    <property type="term" value="C:membrane"/>
    <property type="evidence" value="ECO:0007669"/>
    <property type="project" value="TreeGrafter"/>
</dbReference>
<evidence type="ECO:0000259" key="1">
    <source>
        <dbReference type="PROSITE" id="PS50191"/>
    </source>
</evidence>
<dbReference type="RefSeq" id="XP_025410039.1">
    <property type="nucleotide sequence ID" value="XM_025554254.1"/>
</dbReference>
<accession>A0A2S2QET7</accession>
<dbReference type="InterPro" id="IPR036273">
    <property type="entry name" value="CRAL/TRIO_N_dom_sf"/>
</dbReference>
<protein>
    <submittedName>
        <fullName evidence="2 4">Alpha-tocopherol transfer protein-like</fullName>
    </submittedName>
</protein>
<dbReference type="OrthoDB" id="6432525at2759"/>
<organism evidence="2">
    <name type="scientific">Sipha flava</name>
    <name type="common">yellow sugarcane aphid</name>
    <dbReference type="NCBI Taxonomy" id="143950"/>
    <lineage>
        <taxon>Eukaryota</taxon>
        <taxon>Metazoa</taxon>
        <taxon>Ecdysozoa</taxon>
        <taxon>Arthropoda</taxon>
        <taxon>Hexapoda</taxon>
        <taxon>Insecta</taxon>
        <taxon>Pterygota</taxon>
        <taxon>Neoptera</taxon>
        <taxon>Paraneoptera</taxon>
        <taxon>Hemiptera</taxon>
        <taxon>Sternorrhyncha</taxon>
        <taxon>Aphidomorpha</taxon>
        <taxon>Aphidoidea</taxon>
        <taxon>Aphididae</taxon>
        <taxon>Sipha</taxon>
    </lineage>
</organism>
<dbReference type="InterPro" id="IPR001251">
    <property type="entry name" value="CRAL-TRIO_dom"/>
</dbReference>
<evidence type="ECO:0000313" key="3">
    <source>
        <dbReference type="Proteomes" id="UP000694846"/>
    </source>
</evidence>
<dbReference type="RefSeq" id="XP_025410038.1">
    <property type="nucleotide sequence ID" value="XM_025554253.1"/>
</dbReference>
<dbReference type="SUPFAM" id="SSF52087">
    <property type="entry name" value="CRAL/TRIO domain"/>
    <property type="match status" value="1"/>
</dbReference>
<dbReference type="GO" id="GO:1902936">
    <property type="term" value="F:phosphatidylinositol bisphosphate binding"/>
    <property type="evidence" value="ECO:0007669"/>
    <property type="project" value="TreeGrafter"/>
</dbReference>
<reference evidence="4 5" key="2">
    <citation type="submission" date="2025-04" db="UniProtKB">
        <authorList>
            <consortium name="RefSeq"/>
        </authorList>
    </citation>
    <scope>IDENTIFICATION</scope>
    <source>
        <tissue evidence="4 5">Whole body</tissue>
    </source>
</reference>